<dbReference type="PROSITE" id="PS50110">
    <property type="entry name" value="RESPONSE_REGULATORY"/>
    <property type="match status" value="1"/>
</dbReference>
<dbReference type="InterPro" id="IPR039420">
    <property type="entry name" value="WalR-like"/>
</dbReference>
<evidence type="ECO:0000259" key="6">
    <source>
        <dbReference type="PROSITE" id="PS50043"/>
    </source>
</evidence>
<keyword evidence="4" id="KW-0804">Transcription</keyword>
<dbReference type="CDD" id="cd06170">
    <property type="entry name" value="LuxR_C_like"/>
    <property type="match status" value="1"/>
</dbReference>
<evidence type="ECO:0000256" key="5">
    <source>
        <dbReference type="PROSITE-ProRule" id="PRU00169"/>
    </source>
</evidence>
<proteinExistence type="predicted"/>
<feature type="modified residue" description="4-aspartylphosphate" evidence="5">
    <location>
        <position position="69"/>
    </location>
</feature>
<dbReference type="Pfam" id="PF00072">
    <property type="entry name" value="Response_reg"/>
    <property type="match status" value="1"/>
</dbReference>
<evidence type="ECO:0000256" key="3">
    <source>
        <dbReference type="ARBA" id="ARBA00023125"/>
    </source>
</evidence>
<dbReference type="InterPro" id="IPR016032">
    <property type="entry name" value="Sig_transdc_resp-reg_C-effctor"/>
</dbReference>
<dbReference type="InterPro" id="IPR001789">
    <property type="entry name" value="Sig_transdc_resp-reg_receiver"/>
</dbReference>
<dbReference type="PANTHER" id="PTHR43214">
    <property type="entry name" value="TWO-COMPONENT RESPONSE REGULATOR"/>
    <property type="match status" value="1"/>
</dbReference>
<dbReference type="EMBL" id="FZNY01000009">
    <property type="protein sequence ID" value="SNS26798.1"/>
    <property type="molecule type" value="Genomic_DNA"/>
</dbReference>
<keyword evidence="1 5" id="KW-0597">Phosphoprotein</keyword>
<dbReference type="Gene3D" id="3.40.50.2300">
    <property type="match status" value="1"/>
</dbReference>
<organism evidence="8 9">
    <name type="scientific">Dokdonia pacifica</name>
    <dbReference type="NCBI Taxonomy" id="1627892"/>
    <lineage>
        <taxon>Bacteria</taxon>
        <taxon>Pseudomonadati</taxon>
        <taxon>Bacteroidota</taxon>
        <taxon>Flavobacteriia</taxon>
        <taxon>Flavobacteriales</taxon>
        <taxon>Flavobacteriaceae</taxon>
        <taxon>Dokdonia</taxon>
    </lineage>
</organism>
<dbReference type="PROSITE" id="PS50043">
    <property type="entry name" value="HTH_LUXR_2"/>
    <property type="match status" value="1"/>
</dbReference>
<dbReference type="CDD" id="cd17535">
    <property type="entry name" value="REC_NarL-like"/>
    <property type="match status" value="1"/>
</dbReference>
<dbReference type="AlphaFoldDB" id="A0A239D440"/>
<dbReference type="GO" id="GO:0006355">
    <property type="term" value="P:regulation of DNA-templated transcription"/>
    <property type="evidence" value="ECO:0007669"/>
    <property type="project" value="InterPro"/>
</dbReference>
<dbReference type="PRINTS" id="PR00038">
    <property type="entry name" value="HTHLUXR"/>
</dbReference>
<dbReference type="SUPFAM" id="SSF46894">
    <property type="entry name" value="C-terminal effector domain of the bipartite response regulators"/>
    <property type="match status" value="1"/>
</dbReference>
<feature type="domain" description="Response regulatory" evidence="7">
    <location>
        <begin position="19"/>
        <end position="134"/>
    </location>
</feature>
<keyword evidence="2" id="KW-0805">Transcription regulation</keyword>
<keyword evidence="9" id="KW-1185">Reference proteome</keyword>
<evidence type="ECO:0000313" key="8">
    <source>
        <dbReference type="EMBL" id="SNS26798.1"/>
    </source>
</evidence>
<gene>
    <name evidence="8" type="ORF">SAMN06265376_109121</name>
</gene>
<accession>A0A239D440</accession>
<evidence type="ECO:0000313" key="9">
    <source>
        <dbReference type="Proteomes" id="UP000198379"/>
    </source>
</evidence>
<name>A0A239D440_9FLAO</name>
<dbReference type="GO" id="GO:0003677">
    <property type="term" value="F:DNA binding"/>
    <property type="evidence" value="ECO:0007669"/>
    <property type="project" value="UniProtKB-KW"/>
</dbReference>
<sequence>MKELQLHFIHPFKMNKDIRIVIADDHPMLLKGLQDELTVNNYNVISAASNGMQALEAILTLQPDVALLDIDMPLLSGFEVVKMTKDKGVNTHFIMLSFHKEADYVTQAKSLQIQGYLLKEDPFFEIERCIEAVLNGQLYFSKSFNSTILNSASQDLKKLQLLTPSESTILKLIAQRMATNDIAESLFISTRTVEKHRSNIIGKLGIEGGTNQLTNWALTNKNVILEL</sequence>
<dbReference type="InterPro" id="IPR011006">
    <property type="entry name" value="CheY-like_superfamily"/>
</dbReference>
<evidence type="ECO:0000259" key="7">
    <source>
        <dbReference type="PROSITE" id="PS50110"/>
    </source>
</evidence>
<keyword evidence="3" id="KW-0238">DNA-binding</keyword>
<dbReference type="GO" id="GO:0000160">
    <property type="term" value="P:phosphorelay signal transduction system"/>
    <property type="evidence" value="ECO:0007669"/>
    <property type="project" value="InterPro"/>
</dbReference>
<dbReference type="InterPro" id="IPR058245">
    <property type="entry name" value="NreC/VraR/RcsB-like_REC"/>
</dbReference>
<dbReference type="Pfam" id="PF00196">
    <property type="entry name" value="GerE"/>
    <property type="match status" value="1"/>
</dbReference>
<evidence type="ECO:0000256" key="2">
    <source>
        <dbReference type="ARBA" id="ARBA00023015"/>
    </source>
</evidence>
<dbReference type="SMART" id="SM00421">
    <property type="entry name" value="HTH_LUXR"/>
    <property type="match status" value="1"/>
</dbReference>
<dbReference type="PANTHER" id="PTHR43214:SF41">
    <property type="entry name" value="NITRATE_NITRITE RESPONSE REGULATOR PROTEIN NARP"/>
    <property type="match status" value="1"/>
</dbReference>
<dbReference type="InterPro" id="IPR000792">
    <property type="entry name" value="Tscrpt_reg_LuxR_C"/>
</dbReference>
<dbReference type="SUPFAM" id="SSF52172">
    <property type="entry name" value="CheY-like"/>
    <property type="match status" value="1"/>
</dbReference>
<reference evidence="8 9" key="1">
    <citation type="submission" date="2017-06" db="EMBL/GenBank/DDBJ databases">
        <authorList>
            <person name="Kim H.J."/>
            <person name="Triplett B.A."/>
        </authorList>
    </citation>
    <scope>NUCLEOTIDE SEQUENCE [LARGE SCALE GENOMIC DNA]</scope>
    <source>
        <strain evidence="8 9">DSM 25597</strain>
    </source>
</reference>
<feature type="domain" description="HTH luxR-type" evidence="6">
    <location>
        <begin position="155"/>
        <end position="221"/>
    </location>
</feature>
<dbReference type="Proteomes" id="UP000198379">
    <property type="component" value="Unassembled WGS sequence"/>
</dbReference>
<evidence type="ECO:0000256" key="1">
    <source>
        <dbReference type="ARBA" id="ARBA00022553"/>
    </source>
</evidence>
<evidence type="ECO:0000256" key="4">
    <source>
        <dbReference type="ARBA" id="ARBA00023163"/>
    </source>
</evidence>
<dbReference type="SMART" id="SM00448">
    <property type="entry name" value="REC"/>
    <property type="match status" value="1"/>
</dbReference>
<protein>
    <submittedName>
        <fullName evidence="8">Two component transcriptional regulator, LuxR family</fullName>
    </submittedName>
</protein>